<dbReference type="AlphaFoldDB" id="A0A2K9LLR6"/>
<feature type="transmembrane region" description="Helical" evidence="1">
    <location>
        <begin position="65"/>
        <end position="86"/>
    </location>
</feature>
<accession>A0A2K9LLR6</accession>
<organism evidence="2 3">
    <name type="scientific">Ketobacter alkanivorans</name>
    <dbReference type="NCBI Taxonomy" id="1917421"/>
    <lineage>
        <taxon>Bacteria</taxon>
        <taxon>Pseudomonadati</taxon>
        <taxon>Pseudomonadota</taxon>
        <taxon>Gammaproteobacteria</taxon>
        <taxon>Pseudomonadales</taxon>
        <taxon>Ketobacteraceae</taxon>
        <taxon>Ketobacter</taxon>
    </lineage>
</organism>
<keyword evidence="3" id="KW-1185">Reference proteome</keyword>
<dbReference type="InterPro" id="IPR008523">
    <property type="entry name" value="DUF805"/>
</dbReference>
<keyword evidence="1" id="KW-1133">Transmembrane helix</keyword>
<gene>
    <name evidence="2" type="ORF">Kalk_13070</name>
</gene>
<dbReference type="KEGG" id="kak:Kalk_13070"/>
<evidence type="ECO:0000256" key="1">
    <source>
        <dbReference type="SAM" id="Phobius"/>
    </source>
</evidence>
<feature type="transmembrane region" description="Helical" evidence="1">
    <location>
        <begin position="93"/>
        <end position="113"/>
    </location>
</feature>
<reference evidence="3" key="1">
    <citation type="submission" date="2017-08" db="EMBL/GenBank/DDBJ databases">
        <title>Direct submision.</title>
        <authorList>
            <person name="Kim S.-J."/>
            <person name="Rhee S.-K."/>
        </authorList>
    </citation>
    <scope>NUCLEOTIDE SEQUENCE [LARGE SCALE GENOMIC DNA]</scope>
    <source>
        <strain evidence="3">GI5</strain>
    </source>
</reference>
<evidence type="ECO:0008006" key="4">
    <source>
        <dbReference type="Google" id="ProtNLM"/>
    </source>
</evidence>
<protein>
    <recommendedName>
        <fullName evidence="4">DUF805 domain-containing protein</fullName>
    </recommendedName>
</protein>
<dbReference type="Pfam" id="PF05656">
    <property type="entry name" value="DUF805"/>
    <property type="match status" value="1"/>
</dbReference>
<dbReference type="GO" id="GO:0016020">
    <property type="term" value="C:membrane"/>
    <property type="evidence" value="ECO:0007669"/>
    <property type="project" value="InterPro"/>
</dbReference>
<feature type="transmembrane region" description="Helical" evidence="1">
    <location>
        <begin position="29"/>
        <end position="53"/>
    </location>
</feature>
<evidence type="ECO:0000313" key="2">
    <source>
        <dbReference type="EMBL" id="AUM13296.1"/>
    </source>
</evidence>
<keyword evidence="1" id="KW-0472">Membrane</keyword>
<evidence type="ECO:0000313" key="3">
    <source>
        <dbReference type="Proteomes" id="UP000235116"/>
    </source>
</evidence>
<name>A0A2K9LLR6_9GAMM</name>
<keyword evidence="1" id="KW-0812">Transmembrane</keyword>
<dbReference type="Proteomes" id="UP000235116">
    <property type="component" value="Chromosome"/>
</dbReference>
<dbReference type="EMBL" id="CP022684">
    <property type="protein sequence ID" value="AUM13296.1"/>
    <property type="molecule type" value="Genomic_DNA"/>
</dbReference>
<feature type="transmembrane region" description="Helical" evidence="1">
    <location>
        <begin position="133"/>
        <end position="156"/>
    </location>
</feature>
<sequence length="159" mass="17706">MRLKLNQMEGSMQALVQSCLSGRMNRVNYVAVTVVALYLLPLLLGALFLGLGLPIYMGFGSGGKSLISLMGFWYLQIPIFAWATLLRVQDLGWPRWAAALLWLPLVNFVIWFWPGQAGSNRWGEQPASAGWPGRVICFGAPLWVMLSYGVVLLVLVRIH</sequence>
<proteinExistence type="predicted"/>